<feature type="transmembrane region" description="Helical" evidence="7">
    <location>
        <begin position="21"/>
        <end position="39"/>
    </location>
</feature>
<keyword evidence="4 7" id="KW-1133">Transmembrane helix</keyword>
<evidence type="ECO:0000256" key="6">
    <source>
        <dbReference type="PIRSR" id="PIRSR600715-1"/>
    </source>
</evidence>
<feature type="binding site" evidence="6">
    <location>
        <position position="140"/>
    </location>
    <ligand>
        <name>Mg(2+)</name>
        <dbReference type="ChEBI" id="CHEBI:18420"/>
    </ligand>
</feature>
<reference evidence="9" key="1">
    <citation type="submission" date="2017-07" db="EMBL/GenBank/DDBJ databases">
        <title>Draft genome sequence of Effusibacillus lacus strain skLN1.</title>
        <authorList>
            <person name="Watanabe M."/>
            <person name="Kojima H."/>
            <person name="Fukui M."/>
        </authorList>
    </citation>
    <scope>NUCLEOTIDE SEQUENCE [LARGE SCALE GENOMIC DNA]</scope>
    <source>
        <strain evidence="9">skLN1</strain>
    </source>
</reference>
<dbReference type="AlphaFoldDB" id="A0A292YPM3"/>
<sequence>MLAKAGLTRPNFKGQQIPVGAGAVMYLVFALVGLLLIILDKLMQQAPLLGPVLTLASGMAFLGLVDDVAGNRETSGLRGHLRKWIREGELTTGFVKALCGAGFALGVAVWGSPYTGMSFSWFGNVIADAMVIALMANWINLLDVRPGRALKGSLLTVAGLIYFASYEALVPLSLLTGVALGYYPADIRAKAMMGDVGSNFLGAVIGYAAVATFNFKATLMVLASLLALHWYTEHRSLSDLIANNKWLDWMDRFGRGEAR</sequence>
<keyword evidence="3 7" id="KW-0812">Transmembrane</keyword>
<evidence type="ECO:0000313" key="9">
    <source>
        <dbReference type="Proteomes" id="UP000217785"/>
    </source>
</evidence>
<dbReference type="GO" id="GO:0016020">
    <property type="term" value="C:membrane"/>
    <property type="evidence" value="ECO:0007669"/>
    <property type="project" value="UniProtKB-SubCell"/>
</dbReference>
<dbReference type="GO" id="GO:0046872">
    <property type="term" value="F:metal ion binding"/>
    <property type="evidence" value="ECO:0007669"/>
    <property type="project" value="UniProtKB-KW"/>
</dbReference>
<keyword evidence="6" id="KW-0460">Magnesium</keyword>
<dbReference type="GO" id="GO:0016780">
    <property type="term" value="F:phosphotransferase activity, for other substituted phosphate groups"/>
    <property type="evidence" value="ECO:0007669"/>
    <property type="project" value="InterPro"/>
</dbReference>
<evidence type="ECO:0000256" key="7">
    <source>
        <dbReference type="SAM" id="Phobius"/>
    </source>
</evidence>
<organism evidence="8 9">
    <name type="scientific">Effusibacillus lacus</name>
    <dbReference type="NCBI Taxonomy" id="1348429"/>
    <lineage>
        <taxon>Bacteria</taxon>
        <taxon>Bacillati</taxon>
        <taxon>Bacillota</taxon>
        <taxon>Bacilli</taxon>
        <taxon>Bacillales</taxon>
        <taxon>Alicyclobacillaceae</taxon>
        <taxon>Effusibacillus</taxon>
    </lineage>
</organism>
<keyword evidence="6" id="KW-0479">Metal-binding</keyword>
<feature type="transmembrane region" description="Helical" evidence="7">
    <location>
        <begin position="51"/>
        <end position="69"/>
    </location>
</feature>
<feature type="transmembrane region" description="Helical" evidence="7">
    <location>
        <begin position="90"/>
        <end position="109"/>
    </location>
</feature>
<feature type="transmembrane region" description="Helical" evidence="7">
    <location>
        <begin position="154"/>
        <end position="180"/>
    </location>
</feature>
<accession>A0A292YPM3</accession>
<evidence type="ECO:0008006" key="10">
    <source>
        <dbReference type="Google" id="ProtNLM"/>
    </source>
</evidence>
<protein>
    <recommendedName>
        <fullName evidence="10">Glycosyl transferase family 4</fullName>
    </recommendedName>
</protein>
<proteinExistence type="predicted"/>
<evidence type="ECO:0000313" key="8">
    <source>
        <dbReference type="EMBL" id="GAX91898.1"/>
    </source>
</evidence>
<evidence type="ECO:0000256" key="3">
    <source>
        <dbReference type="ARBA" id="ARBA00022692"/>
    </source>
</evidence>
<keyword evidence="9" id="KW-1185">Reference proteome</keyword>
<comment type="caution">
    <text evidence="8">The sequence shown here is derived from an EMBL/GenBank/DDBJ whole genome shotgun (WGS) entry which is preliminary data.</text>
</comment>
<keyword evidence="5 7" id="KW-0472">Membrane</keyword>
<name>A0A292YPM3_9BACL</name>
<dbReference type="InterPro" id="IPR000715">
    <property type="entry name" value="Glycosyl_transferase_4"/>
</dbReference>
<evidence type="ECO:0000256" key="2">
    <source>
        <dbReference type="ARBA" id="ARBA00022679"/>
    </source>
</evidence>
<dbReference type="EMBL" id="BDUF01000109">
    <property type="protein sequence ID" value="GAX91898.1"/>
    <property type="molecule type" value="Genomic_DNA"/>
</dbReference>
<comment type="subcellular location">
    <subcellularLocation>
        <location evidence="1">Membrane</location>
        <topology evidence="1">Multi-pass membrane protein</topology>
    </subcellularLocation>
</comment>
<evidence type="ECO:0000256" key="4">
    <source>
        <dbReference type="ARBA" id="ARBA00022989"/>
    </source>
</evidence>
<feature type="binding site" evidence="6">
    <location>
        <position position="195"/>
    </location>
    <ligand>
        <name>Mg(2+)</name>
        <dbReference type="ChEBI" id="CHEBI:18420"/>
    </ligand>
</feature>
<gene>
    <name evidence="8" type="ORF">EFBL_3589</name>
</gene>
<dbReference type="Pfam" id="PF00953">
    <property type="entry name" value="Glycos_transf_4"/>
    <property type="match status" value="1"/>
</dbReference>
<keyword evidence="2" id="KW-0808">Transferase</keyword>
<feature type="transmembrane region" description="Helical" evidence="7">
    <location>
        <begin position="121"/>
        <end position="142"/>
    </location>
</feature>
<evidence type="ECO:0000256" key="5">
    <source>
        <dbReference type="ARBA" id="ARBA00023136"/>
    </source>
</evidence>
<evidence type="ECO:0000256" key="1">
    <source>
        <dbReference type="ARBA" id="ARBA00004141"/>
    </source>
</evidence>
<dbReference type="Proteomes" id="UP000217785">
    <property type="component" value="Unassembled WGS sequence"/>
</dbReference>
<comment type="cofactor">
    <cofactor evidence="6">
        <name>Mg(2+)</name>
        <dbReference type="ChEBI" id="CHEBI:18420"/>
    </cofactor>
</comment>
<feature type="transmembrane region" description="Helical" evidence="7">
    <location>
        <begin position="200"/>
        <end position="228"/>
    </location>
</feature>